<protein>
    <submittedName>
        <fullName evidence="1">TIGR02569 family protein</fullName>
    </submittedName>
</protein>
<organism evidence="1 2">
    <name type="scientific">Longimycelium tulufanense</name>
    <dbReference type="NCBI Taxonomy" id="907463"/>
    <lineage>
        <taxon>Bacteria</taxon>
        <taxon>Bacillati</taxon>
        <taxon>Actinomycetota</taxon>
        <taxon>Actinomycetes</taxon>
        <taxon>Pseudonocardiales</taxon>
        <taxon>Pseudonocardiaceae</taxon>
        <taxon>Longimycelium</taxon>
    </lineage>
</organism>
<name>A0A8J3FTN6_9PSEU</name>
<dbReference type="AlphaFoldDB" id="A0A8J3FTN6"/>
<reference evidence="1" key="1">
    <citation type="journal article" date="2014" name="Int. J. Syst. Evol. Microbiol.">
        <title>Complete genome sequence of Corynebacterium casei LMG S-19264T (=DSM 44701T), isolated from a smear-ripened cheese.</title>
        <authorList>
            <consortium name="US DOE Joint Genome Institute (JGI-PGF)"/>
            <person name="Walter F."/>
            <person name="Albersmeier A."/>
            <person name="Kalinowski J."/>
            <person name="Ruckert C."/>
        </authorList>
    </citation>
    <scope>NUCLEOTIDE SEQUENCE</scope>
    <source>
        <strain evidence="1">CGMCC 4.5737</strain>
    </source>
</reference>
<dbReference type="InterPro" id="IPR011009">
    <property type="entry name" value="Kinase-like_dom_sf"/>
</dbReference>
<evidence type="ECO:0000313" key="1">
    <source>
        <dbReference type="EMBL" id="GGM42305.1"/>
    </source>
</evidence>
<dbReference type="InterPro" id="IPR013402">
    <property type="entry name" value="CHP02569"/>
</dbReference>
<dbReference type="NCBIfam" id="TIGR02569">
    <property type="entry name" value="TIGR02569_actnb"/>
    <property type="match status" value="1"/>
</dbReference>
<comment type="caution">
    <text evidence="1">The sequence shown here is derived from an EMBL/GenBank/DDBJ whole genome shotgun (WGS) entry which is preliminary data.</text>
</comment>
<gene>
    <name evidence="1" type="ORF">GCM10012275_11630</name>
</gene>
<dbReference type="Proteomes" id="UP000637578">
    <property type="component" value="Unassembled WGS sequence"/>
</dbReference>
<evidence type="ECO:0000313" key="2">
    <source>
        <dbReference type="Proteomes" id="UP000637578"/>
    </source>
</evidence>
<dbReference type="SUPFAM" id="SSF56112">
    <property type="entry name" value="Protein kinase-like (PK-like)"/>
    <property type="match status" value="1"/>
</dbReference>
<sequence length="248" mass="27385">MRGVEPEPLDGGPAWLCGEVVLRPASNPAEAAWIAQTLDALRVPDLRLARPLRSTDGRWVVAGWSATRHLEGRPEPRHDEVIAVSLRLHGATADLQRPRFVDARRDVFSVADRLAWDEDDEPLDPTKGGRLFEMLSVLRKPIGLQPQVVHGDLFGNVLFAGDTAPGIIDFTPYWRPAEWAAAVVAVDSLAWGGADTGLVERWQHLADWPQVLLRAMLFRLAVNALHPMATPESLEGLQRAYQTIAPLL</sequence>
<reference evidence="1" key="2">
    <citation type="submission" date="2020-09" db="EMBL/GenBank/DDBJ databases">
        <authorList>
            <person name="Sun Q."/>
            <person name="Zhou Y."/>
        </authorList>
    </citation>
    <scope>NUCLEOTIDE SEQUENCE</scope>
    <source>
        <strain evidence="1">CGMCC 4.5737</strain>
    </source>
</reference>
<dbReference type="EMBL" id="BMMK01000003">
    <property type="protein sequence ID" value="GGM42305.1"/>
    <property type="molecule type" value="Genomic_DNA"/>
</dbReference>
<accession>A0A8J3FTN6</accession>
<proteinExistence type="predicted"/>
<keyword evidence="2" id="KW-1185">Reference proteome</keyword>